<organism evidence="1 2">
    <name type="scientific">Cotonvirus japonicus</name>
    <dbReference type="NCBI Taxonomy" id="2811091"/>
    <lineage>
        <taxon>Viruses</taxon>
        <taxon>Varidnaviria</taxon>
        <taxon>Bamfordvirae</taxon>
        <taxon>Nucleocytoviricota</taxon>
        <taxon>Megaviricetes</taxon>
        <taxon>Imitervirales</taxon>
        <taxon>Mimiviridae</taxon>
        <taxon>Megamimivirinae</taxon>
        <taxon>Cotonvirus</taxon>
        <taxon>Cotonvirus japonicum</taxon>
    </lineage>
</organism>
<dbReference type="Proteomes" id="UP001321479">
    <property type="component" value="Segment"/>
</dbReference>
<evidence type="ECO:0008006" key="3">
    <source>
        <dbReference type="Google" id="ProtNLM"/>
    </source>
</evidence>
<protein>
    <recommendedName>
        <fullName evidence="3">Ankyrin repeat protein</fullName>
    </recommendedName>
</protein>
<accession>A0ABM7NS71</accession>
<evidence type="ECO:0000313" key="1">
    <source>
        <dbReference type="EMBL" id="BCS83010.1"/>
    </source>
</evidence>
<evidence type="ECO:0000313" key="2">
    <source>
        <dbReference type="Proteomes" id="UP001321479"/>
    </source>
</evidence>
<reference evidence="1 2" key="1">
    <citation type="submission" date="2021-02" db="EMBL/GenBank/DDBJ databases">
        <title>Cotonvirus japonicus, which uses Golgi apparatus of host cells for its virion factory, phylogenetically links tailed tupanvirus and icosahedral mimivirus.</title>
        <authorList>
            <person name="Takahashi H."/>
            <person name="Fukaya S."/>
            <person name="Song C."/>
            <person name="Murata K."/>
            <person name="Takemura M."/>
        </authorList>
    </citation>
    <scope>NUCLEOTIDE SEQUENCE [LARGE SCALE GENOMIC DNA]</scope>
</reference>
<dbReference type="GeneID" id="80558215"/>
<sequence>MELARVSINIIKILNSRYDEYIRNECIDIIQIKSICSLYKTKKPSSDSVSLSDISFSSPEFKKYTEKTNKNYMNVITTQEFIKKYSFFVKIIYACLKLDIGLFNIDKDILILKNNYQLIKTLEIKKKQLLFEHINILKNQCRNITENIGDEYDNYLENYLTKIKIIDKIYTLLNKLIKQNILENRDNMLSLILPYFYTYPEYIEEYQ</sequence>
<dbReference type="EMBL" id="AP024483">
    <property type="protein sequence ID" value="BCS83010.1"/>
    <property type="molecule type" value="Genomic_DNA"/>
</dbReference>
<keyword evidence="2" id="KW-1185">Reference proteome</keyword>
<name>A0ABM7NS71_9VIRU</name>
<proteinExistence type="predicted"/>
<dbReference type="RefSeq" id="YP_010841618.1">
    <property type="nucleotide sequence ID" value="NC_079139.1"/>
</dbReference>